<dbReference type="EMBL" id="UAWL01000006">
    <property type="protein sequence ID" value="SQB97380.1"/>
    <property type="molecule type" value="Genomic_DNA"/>
</dbReference>
<feature type="binding site" evidence="3">
    <location>
        <begin position="304"/>
        <end position="311"/>
    </location>
    <ligand>
        <name>ATP</name>
        <dbReference type="ChEBI" id="CHEBI:30616"/>
    </ligand>
</feature>
<dbReference type="InterPro" id="IPR050206">
    <property type="entry name" value="FtsK/SpoIIIE/SftA"/>
</dbReference>
<dbReference type="GO" id="GO:0051301">
    <property type="term" value="P:cell division"/>
    <property type="evidence" value="ECO:0007669"/>
    <property type="project" value="UniProtKB-KW"/>
</dbReference>
<dbReference type="InterPro" id="IPR002543">
    <property type="entry name" value="FtsK_dom"/>
</dbReference>
<evidence type="ECO:0000313" key="5">
    <source>
        <dbReference type="EMBL" id="SQB97380.1"/>
    </source>
</evidence>
<sequence>MADFYTTNHEENLINRIIGKDGLDFNMQGNDLPKYIILRIAIARALVCKKLSLDSSDWENKKMKGERGKEYHLEQITGKGKDKNEDFDILLRAFFSIQHKEELENNNINIFEDEKTYIEILSKYIQRGLYEMSISFKSRDCFYQWLLDNLDFGEENLKQKQILDIPKDNDQNLIYFPKIQQYFKNFAIEIKLVNEEDSYRHRICKIELNDSAKINHFHKKTKDLDEELGFPVLIESCAGLSKTYNIQVTKPKLEHQNLGMKEYKIGLESLQKNNFALGVFAGMSVDKKPFCFDLVKCPHLFVAGTTGSGKSVFLQVMVATFLNNKNTQVIIIDPKNGAGGFDVFAKKAELIYDMQQANATLDSLIEEMESRYLHIAKAKSDDILALGFKYKIVIIDELNNLIENDKTRKDKIARLAEKARQAGIHLVLGTQRPDGKLLQGLRNNIPSSVVLKVQKASESKIILDEEGAEKLTDSGDMLVKISGKIKHIFGVYLSTKEMEQIIYS</sequence>
<keyword evidence="1 3" id="KW-0547">Nucleotide-binding</keyword>
<dbReference type="InterPro" id="IPR027417">
    <property type="entry name" value="P-loop_NTPase"/>
</dbReference>
<dbReference type="GO" id="GO:0003677">
    <property type="term" value="F:DNA binding"/>
    <property type="evidence" value="ECO:0007669"/>
    <property type="project" value="InterPro"/>
</dbReference>
<keyword evidence="5" id="KW-0132">Cell division</keyword>
<evidence type="ECO:0000256" key="3">
    <source>
        <dbReference type="PROSITE-ProRule" id="PRU00289"/>
    </source>
</evidence>
<evidence type="ECO:0000259" key="4">
    <source>
        <dbReference type="PROSITE" id="PS50901"/>
    </source>
</evidence>
<protein>
    <submittedName>
        <fullName evidence="5">Cell division protein FtsK</fullName>
    </submittedName>
</protein>
<dbReference type="PANTHER" id="PTHR22683">
    <property type="entry name" value="SPORULATION PROTEIN RELATED"/>
    <property type="match status" value="1"/>
</dbReference>
<keyword evidence="2 3" id="KW-0067">ATP-binding</keyword>
<dbReference type="SUPFAM" id="SSF52540">
    <property type="entry name" value="P-loop containing nucleoside triphosphate hydrolases"/>
    <property type="match status" value="1"/>
</dbReference>
<gene>
    <name evidence="5" type="primary">sftA</name>
    <name evidence="5" type="ORF">NCTC13102_00111</name>
</gene>
<reference evidence="5 6" key="1">
    <citation type="submission" date="2018-06" db="EMBL/GenBank/DDBJ databases">
        <authorList>
            <consortium name="Pathogen Informatics"/>
            <person name="Doyle S."/>
        </authorList>
    </citation>
    <scope>NUCLEOTIDE SEQUENCE [LARGE SCALE GENOMIC DNA]</scope>
    <source>
        <strain evidence="5 6">NCTC13102</strain>
    </source>
</reference>
<accession>A0A2X3DGJ9</accession>
<organism evidence="5 6">
    <name type="scientific">Helicobacter fennelliae</name>
    <dbReference type="NCBI Taxonomy" id="215"/>
    <lineage>
        <taxon>Bacteria</taxon>
        <taxon>Pseudomonadati</taxon>
        <taxon>Campylobacterota</taxon>
        <taxon>Epsilonproteobacteria</taxon>
        <taxon>Campylobacterales</taxon>
        <taxon>Helicobacteraceae</taxon>
        <taxon>Helicobacter</taxon>
    </lineage>
</organism>
<proteinExistence type="predicted"/>
<feature type="domain" description="FtsK" evidence="4">
    <location>
        <begin position="287"/>
        <end position="460"/>
    </location>
</feature>
<evidence type="ECO:0000256" key="2">
    <source>
        <dbReference type="ARBA" id="ARBA00022840"/>
    </source>
</evidence>
<dbReference type="Gene3D" id="3.40.50.300">
    <property type="entry name" value="P-loop containing nucleotide triphosphate hydrolases"/>
    <property type="match status" value="1"/>
</dbReference>
<dbReference type="Pfam" id="PF01580">
    <property type="entry name" value="FtsK_SpoIIIE"/>
    <property type="match status" value="1"/>
</dbReference>
<dbReference type="PANTHER" id="PTHR22683:SF41">
    <property type="entry name" value="DNA TRANSLOCASE FTSK"/>
    <property type="match status" value="1"/>
</dbReference>
<dbReference type="AlphaFoldDB" id="A0A2X3DGJ9"/>
<evidence type="ECO:0000313" key="6">
    <source>
        <dbReference type="Proteomes" id="UP000250166"/>
    </source>
</evidence>
<evidence type="ECO:0000256" key="1">
    <source>
        <dbReference type="ARBA" id="ARBA00022741"/>
    </source>
</evidence>
<name>A0A2X3DGJ9_9HELI</name>
<dbReference type="RefSeq" id="WP_023947531.1">
    <property type="nucleotide sequence ID" value="NZ_UGIB01000001.1"/>
</dbReference>
<keyword evidence="5" id="KW-0131">Cell cycle</keyword>
<dbReference type="GO" id="GO:0005524">
    <property type="term" value="F:ATP binding"/>
    <property type="evidence" value="ECO:0007669"/>
    <property type="project" value="UniProtKB-UniRule"/>
</dbReference>
<dbReference type="Proteomes" id="UP000250166">
    <property type="component" value="Unassembled WGS sequence"/>
</dbReference>
<dbReference type="CDD" id="cd01127">
    <property type="entry name" value="TrwB_TraG_TraD_VirD4"/>
    <property type="match status" value="1"/>
</dbReference>
<dbReference type="PROSITE" id="PS50901">
    <property type="entry name" value="FTSK"/>
    <property type="match status" value="1"/>
</dbReference>